<protein>
    <submittedName>
        <fullName evidence="1">Uncharacterized protein</fullName>
    </submittedName>
</protein>
<dbReference type="Proteomes" id="UP000242254">
    <property type="component" value="Unassembled WGS sequence"/>
</dbReference>
<name>A0A2G4SZF6_RHIZD</name>
<gene>
    <name evidence="1" type="ORF">RHIMIDRAFT_114658</name>
</gene>
<dbReference type="GeneID" id="35436293"/>
<sequence>MMSCLEGVQYKTTVGFAEVKLVTDSDNSYLIAKDPIRLGRFSKNAINHSNLDACLSVQSTGHIITFYLTKLMSDGLYVMMELVTLTTPSSLSNLTQYLI</sequence>
<keyword evidence="2" id="KW-1185">Reference proteome</keyword>
<dbReference type="EMBL" id="KZ303846">
    <property type="protein sequence ID" value="PHZ14134.1"/>
    <property type="molecule type" value="Genomic_DNA"/>
</dbReference>
<proteinExistence type="predicted"/>
<dbReference type="AlphaFoldDB" id="A0A2G4SZF6"/>
<accession>A0A2G4SZF6</accession>
<dbReference type="RefSeq" id="XP_023467842.1">
    <property type="nucleotide sequence ID" value="XM_023605303.1"/>
</dbReference>
<evidence type="ECO:0000313" key="2">
    <source>
        <dbReference type="Proteomes" id="UP000242254"/>
    </source>
</evidence>
<organism evidence="1 2">
    <name type="scientific">Rhizopus microsporus ATCC 52813</name>
    <dbReference type="NCBI Taxonomy" id="1340429"/>
    <lineage>
        <taxon>Eukaryota</taxon>
        <taxon>Fungi</taxon>
        <taxon>Fungi incertae sedis</taxon>
        <taxon>Mucoromycota</taxon>
        <taxon>Mucoromycotina</taxon>
        <taxon>Mucoromycetes</taxon>
        <taxon>Mucorales</taxon>
        <taxon>Mucorineae</taxon>
        <taxon>Rhizopodaceae</taxon>
        <taxon>Rhizopus</taxon>
    </lineage>
</organism>
<evidence type="ECO:0000313" key="1">
    <source>
        <dbReference type="EMBL" id="PHZ14134.1"/>
    </source>
</evidence>
<reference evidence="1 2" key="1">
    <citation type="journal article" date="2016" name="Proc. Natl. Acad. Sci. U.S.A.">
        <title>Lipid metabolic changes in an early divergent fungus govern the establishment of a mutualistic symbiosis with endobacteria.</title>
        <authorList>
            <person name="Lastovetsky O.A."/>
            <person name="Gaspar M.L."/>
            <person name="Mondo S.J."/>
            <person name="LaButti K.M."/>
            <person name="Sandor L."/>
            <person name="Grigoriev I.V."/>
            <person name="Henry S.A."/>
            <person name="Pawlowska T.E."/>
        </authorList>
    </citation>
    <scope>NUCLEOTIDE SEQUENCE [LARGE SCALE GENOMIC DNA]</scope>
    <source>
        <strain evidence="1 2">ATCC 52813</strain>
    </source>
</reference>